<dbReference type="Proteomes" id="UP001203058">
    <property type="component" value="Unassembled WGS sequence"/>
</dbReference>
<keyword evidence="3" id="KW-1185">Reference proteome</keyword>
<feature type="region of interest" description="Disordered" evidence="1">
    <location>
        <begin position="1"/>
        <end position="30"/>
    </location>
</feature>
<name>A0ABS9VNQ0_9SPHN</name>
<reference evidence="2 3" key="1">
    <citation type="submission" date="2022-03" db="EMBL/GenBank/DDBJ databases">
        <authorList>
            <person name="Jo J.-H."/>
            <person name="Im W.-T."/>
        </authorList>
    </citation>
    <scope>NUCLEOTIDE SEQUENCE [LARGE SCALE GENOMIC DNA]</scope>
    <source>
        <strain evidence="2 3">SM33</strain>
    </source>
</reference>
<sequence>MAEAQRLNATLRTGDSDWLTHNSGSNTTVDRMGLPRLEKAIRGVPNGVQATAISAQMLLVQISETLQEVGLPRVQA</sequence>
<feature type="compositionally biased region" description="Polar residues" evidence="1">
    <location>
        <begin position="7"/>
        <end position="29"/>
    </location>
</feature>
<comment type="caution">
    <text evidence="2">The sequence shown here is derived from an EMBL/GenBank/DDBJ whole genome shotgun (WGS) entry which is preliminary data.</text>
</comment>
<evidence type="ECO:0000313" key="3">
    <source>
        <dbReference type="Proteomes" id="UP001203058"/>
    </source>
</evidence>
<dbReference type="EMBL" id="JAKZHW010000001">
    <property type="protein sequence ID" value="MCH8616598.1"/>
    <property type="molecule type" value="Genomic_DNA"/>
</dbReference>
<evidence type="ECO:0000313" key="2">
    <source>
        <dbReference type="EMBL" id="MCH8616598.1"/>
    </source>
</evidence>
<gene>
    <name evidence="2" type="ORF">LZ016_10870</name>
</gene>
<dbReference type="RefSeq" id="WP_241447391.1">
    <property type="nucleotide sequence ID" value="NZ_JAKZHW010000001.1"/>
</dbReference>
<accession>A0ABS9VNQ0</accession>
<protein>
    <submittedName>
        <fullName evidence="2">Uncharacterized protein</fullName>
    </submittedName>
</protein>
<organism evidence="2 3">
    <name type="scientific">Sphingomonas telluris</name>
    <dbReference type="NCBI Taxonomy" id="2907998"/>
    <lineage>
        <taxon>Bacteria</taxon>
        <taxon>Pseudomonadati</taxon>
        <taxon>Pseudomonadota</taxon>
        <taxon>Alphaproteobacteria</taxon>
        <taxon>Sphingomonadales</taxon>
        <taxon>Sphingomonadaceae</taxon>
        <taxon>Sphingomonas</taxon>
    </lineage>
</organism>
<proteinExistence type="predicted"/>
<evidence type="ECO:0000256" key="1">
    <source>
        <dbReference type="SAM" id="MobiDB-lite"/>
    </source>
</evidence>